<evidence type="ECO:0000256" key="1">
    <source>
        <dbReference type="SAM" id="SignalP"/>
    </source>
</evidence>
<name>A0A975BBI0_9BACT</name>
<sequence>MNHTKKTFIQIFFIICLTLLKSQADALDLSLESAIGYNDNVPKISEKQGSGFSLYQVNISQPLKLNISTLETSIFAQGAYNDYFRVRDNYYLNAGAAFSLPLYNARIIPGIFSDILVFRDNFLEKDSKNELSAGISAQWILSARTTLGIRQTWQWSDYIEDTAPFPGFSPHNENTAENKYKMDKQPGPADNLLESRDDRIQTTGIEGIYYFSPELHADFLAEHTRVDSSIDIESYKENKISGYLVKTISSLWEFSLAGSFGHSDYKSIPGRNDRQDTTWNTQIRCTYFIKSLELRFQYQWEYNDSDEINESYHQQVTQCGLIFSF</sequence>
<accession>A0A975BBI0</accession>
<reference evidence="2" key="1">
    <citation type="journal article" date="2021" name="Microb. Physiol.">
        <title>Proteogenomic Insights into the Physiology of Marine, Sulfate-Reducing, Filamentous Desulfonema limicola and Desulfonema magnum.</title>
        <authorList>
            <person name="Schnaars V."/>
            <person name="Wohlbrand L."/>
            <person name="Scheve S."/>
            <person name="Hinrichs C."/>
            <person name="Reinhardt R."/>
            <person name="Rabus R."/>
        </authorList>
    </citation>
    <scope>NUCLEOTIDE SEQUENCE</scope>
    <source>
        <strain evidence="2">5ac10</strain>
    </source>
</reference>
<gene>
    <name evidence="2" type="ORF">dnl_45610</name>
</gene>
<evidence type="ECO:0000313" key="2">
    <source>
        <dbReference type="EMBL" id="QTA82190.1"/>
    </source>
</evidence>
<proteinExistence type="predicted"/>
<dbReference type="Proteomes" id="UP000663720">
    <property type="component" value="Chromosome"/>
</dbReference>
<dbReference type="EMBL" id="CP061799">
    <property type="protein sequence ID" value="QTA82190.1"/>
    <property type="molecule type" value="Genomic_DNA"/>
</dbReference>
<keyword evidence="3" id="KW-1185">Reference proteome</keyword>
<protein>
    <submittedName>
        <fullName evidence="2">Uncharacterized protein</fullName>
    </submittedName>
</protein>
<dbReference type="RefSeq" id="WP_207688148.1">
    <property type="nucleotide sequence ID" value="NZ_CP061799.1"/>
</dbReference>
<feature type="chain" id="PRO_5037401755" evidence="1">
    <location>
        <begin position="27"/>
        <end position="325"/>
    </location>
</feature>
<evidence type="ECO:0000313" key="3">
    <source>
        <dbReference type="Proteomes" id="UP000663720"/>
    </source>
</evidence>
<feature type="signal peptide" evidence="1">
    <location>
        <begin position="1"/>
        <end position="26"/>
    </location>
</feature>
<dbReference type="KEGG" id="dli:dnl_45610"/>
<dbReference type="SUPFAM" id="SSF56935">
    <property type="entry name" value="Porins"/>
    <property type="match status" value="1"/>
</dbReference>
<dbReference type="AlphaFoldDB" id="A0A975BBI0"/>
<keyword evidence="1" id="KW-0732">Signal</keyword>
<organism evidence="2 3">
    <name type="scientific">Desulfonema limicola</name>
    <dbReference type="NCBI Taxonomy" id="45656"/>
    <lineage>
        <taxon>Bacteria</taxon>
        <taxon>Pseudomonadati</taxon>
        <taxon>Thermodesulfobacteriota</taxon>
        <taxon>Desulfobacteria</taxon>
        <taxon>Desulfobacterales</taxon>
        <taxon>Desulfococcaceae</taxon>
        <taxon>Desulfonema</taxon>
    </lineage>
</organism>